<dbReference type="AlphaFoldDB" id="K0RPT0"/>
<evidence type="ECO:0000313" key="3">
    <source>
        <dbReference type="Proteomes" id="UP000266841"/>
    </source>
</evidence>
<keyword evidence="3" id="KW-1185">Reference proteome</keyword>
<feature type="non-terminal residue" evidence="2">
    <location>
        <position position="1"/>
    </location>
</feature>
<protein>
    <submittedName>
        <fullName evidence="2">Uncharacterized protein</fullName>
    </submittedName>
</protein>
<gene>
    <name evidence="2" type="ORF">THAOC_25189</name>
</gene>
<name>K0RPT0_THAOC</name>
<feature type="region of interest" description="Disordered" evidence="1">
    <location>
        <begin position="128"/>
        <end position="257"/>
    </location>
</feature>
<feature type="compositionally biased region" description="Basic and acidic residues" evidence="1">
    <location>
        <begin position="222"/>
        <end position="233"/>
    </location>
</feature>
<dbReference type="Proteomes" id="UP000266841">
    <property type="component" value="Unassembled WGS sequence"/>
</dbReference>
<evidence type="ECO:0000256" key="1">
    <source>
        <dbReference type="SAM" id="MobiDB-lite"/>
    </source>
</evidence>
<accession>K0RPT0</accession>
<proteinExistence type="predicted"/>
<organism evidence="2 3">
    <name type="scientific">Thalassiosira oceanica</name>
    <name type="common">Marine diatom</name>
    <dbReference type="NCBI Taxonomy" id="159749"/>
    <lineage>
        <taxon>Eukaryota</taxon>
        <taxon>Sar</taxon>
        <taxon>Stramenopiles</taxon>
        <taxon>Ochrophyta</taxon>
        <taxon>Bacillariophyta</taxon>
        <taxon>Coscinodiscophyceae</taxon>
        <taxon>Thalassiosirophycidae</taxon>
        <taxon>Thalassiosirales</taxon>
        <taxon>Thalassiosiraceae</taxon>
        <taxon>Thalassiosira</taxon>
    </lineage>
</organism>
<evidence type="ECO:0000313" key="2">
    <source>
        <dbReference type="EMBL" id="EJK55110.1"/>
    </source>
</evidence>
<dbReference type="EMBL" id="AGNL01034709">
    <property type="protein sequence ID" value="EJK55110.1"/>
    <property type="molecule type" value="Genomic_DNA"/>
</dbReference>
<comment type="caution">
    <text evidence="2">The sequence shown here is derived from an EMBL/GenBank/DDBJ whole genome shotgun (WGS) entry which is preliminary data.</text>
</comment>
<sequence length="257" mass="28174">QLADRAVVPLRPRAALRHQHQLVTRGDALLASPDALPQSPLLHAVRAVRQLALAGAADQRFQARSGDLHDSIATVWRTLTETDYASARFASHDWVRRLLTKPMVDRAFISDNLLVSTGGAAASDLVREGGAVSSPARVDQSPARQEQDTRRGQGASASPVRVTSLIALRRTGPLDLRARSRRTTRERHRDSDDTGPRCRSSSTRSRTPLPRAPPPSSDEGEETRRRETAERVRRTCGAVRRRHGGGSVVEGETKPFL</sequence>
<feature type="compositionally biased region" description="Basic and acidic residues" evidence="1">
    <location>
        <begin position="187"/>
        <end position="196"/>
    </location>
</feature>
<feature type="compositionally biased region" description="Low complexity" evidence="1">
    <location>
        <begin position="197"/>
        <end position="209"/>
    </location>
</feature>
<reference evidence="2 3" key="1">
    <citation type="journal article" date="2012" name="Genome Biol.">
        <title>Genome and low-iron response of an oceanic diatom adapted to chronic iron limitation.</title>
        <authorList>
            <person name="Lommer M."/>
            <person name="Specht M."/>
            <person name="Roy A.S."/>
            <person name="Kraemer L."/>
            <person name="Andreson R."/>
            <person name="Gutowska M.A."/>
            <person name="Wolf J."/>
            <person name="Bergner S.V."/>
            <person name="Schilhabel M.B."/>
            <person name="Klostermeier U.C."/>
            <person name="Beiko R.G."/>
            <person name="Rosenstiel P."/>
            <person name="Hippler M."/>
            <person name="Laroche J."/>
        </authorList>
    </citation>
    <scope>NUCLEOTIDE SEQUENCE [LARGE SCALE GENOMIC DNA]</scope>
    <source>
        <strain evidence="2 3">CCMP1005</strain>
    </source>
</reference>